<comment type="similarity">
    <text evidence="1">Belongs to the carbohydrate kinase PfkB family.</text>
</comment>
<dbReference type="PIRSF" id="PIRSF000535">
    <property type="entry name" value="1PFK/6PFK/LacC"/>
    <property type="match status" value="1"/>
</dbReference>
<evidence type="ECO:0000259" key="7">
    <source>
        <dbReference type="Pfam" id="PF00294"/>
    </source>
</evidence>
<feature type="domain" description="Carbohydrate kinase PfkB" evidence="7">
    <location>
        <begin position="35"/>
        <end position="296"/>
    </location>
</feature>
<evidence type="ECO:0000313" key="9">
    <source>
        <dbReference type="Proteomes" id="UP000006804"/>
    </source>
</evidence>
<dbReference type="InterPro" id="IPR029056">
    <property type="entry name" value="Ribokinase-like"/>
</dbReference>
<keyword evidence="9" id="KW-1185">Reference proteome</keyword>
<keyword evidence="2 6" id="KW-0808">Transferase</keyword>
<evidence type="ECO:0000256" key="6">
    <source>
        <dbReference type="PIRNR" id="PIRNR000535"/>
    </source>
</evidence>
<dbReference type="PANTHER" id="PTHR46566">
    <property type="entry name" value="1-PHOSPHOFRUCTOKINASE-RELATED"/>
    <property type="match status" value="1"/>
</dbReference>
<dbReference type="PANTHER" id="PTHR46566:SF1">
    <property type="entry name" value="1-PHOSPHOFRUCTOKINASE"/>
    <property type="match status" value="1"/>
</dbReference>
<keyword evidence="5" id="KW-0067">ATP-binding</keyword>
<reference evidence="8 9" key="1">
    <citation type="submission" date="2010-11" db="EMBL/GenBank/DDBJ databases">
        <title>The complete genome of Thermotoga thermarum DSM 5069.</title>
        <authorList>
            <consortium name="US DOE Joint Genome Institute (JGI-PGF)"/>
            <person name="Lucas S."/>
            <person name="Copeland A."/>
            <person name="Lapidus A."/>
            <person name="Bruce D."/>
            <person name="Goodwin L."/>
            <person name="Pitluck S."/>
            <person name="Kyrpides N."/>
            <person name="Mavromatis K."/>
            <person name="Ivanova N."/>
            <person name="Zeytun A."/>
            <person name="Brettin T."/>
            <person name="Detter J.C."/>
            <person name="Tapia R."/>
            <person name="Han C."/>
            <person name="Land M."/>
            <person name="Hauser L."/>
            <person name="Markowitz V."/>
            <person name="Cheng J.-F."/>
            <person name="Hugenholtz P."/>
            <person name="Woyke T."/>
            <person name="Wu D."/>
            <person name="Spring S."/>
            <person name="Schroeder M."/>
            <person name="Brambilla E."/>
            <person name="Klenk H.-P."/>
            <person name="Eisen J.A."/>
        </authorList>
    </citation>
    <scope>NUCLEOTIDE SEQUENCE [LARGE SCALE GENOMIC DNA]</scope>
    <source>
        <strain evidence="8 9">DSM 5069</strain>
    </source>
</reference>
<name>F7YUB2_9THEM</name>
<dbReference type="PATRIC" id="fig|688269.3.peg.1276"/>
<proteinExistence type="inferred from homology"/>
<keyword evidence="4" id="KW-0418">Kinase</keyword>
<dbReference type="RefSeq" id="WP_013932530.1">
    <property type="nucleotide sequence ID" value="NC_015707.1"/>
</dbReference>
<dbReference type="Gene3D" id="3.40.1190.20">
    <property type="match status" value="1"/>
</dbReference>
<evidence type="ECO:0000313" key="8">
    <source>
        <dbReference type="EMBL" id="AEH51311.1"/>
    </source>
</evidence>
<keyword evidence="3" id="KW-0547">Nucleotide-binding</keyword>
<dbReference type="GO" id="GO:0008443">
    <property type="term" value="F:phosphofructokinase activity"/>
    <property type="evidence" value="ECO:0007669"/>
    <property type="project" value="TreeGrafter"/>
</dbReference>
<dbReference type="InterPro" id="IPR023314">
    <property type="entry name" value="Myo_inos_IolC-like_sf"/>
</dbReference>
<dbReference type="InterPro" id="IPR011611">
    <property type="entry name" value="PfkB_dom"/>
</dbReference>
<dbReference type="AlphaFoldDB" id="F7YUB2"/>
<dbReference type="EMBL" id="CP002351">
    <property type="protein sequence ID" value="AEH51311.1"/>
    <property type="molecule type" value="Genomic_DNA"/>
</dbReference>
<dbReference type="GO" id="GO:0005829">
    <property type="term" value="C:cytosol"/>
    <property type="evidence" value="ECO:0007669"/>
    <property type="project" value="TreeGrafter"/>
</dbReference>
<dbReference type="InterPro" id="IPR017583">
    <property type="entry name" value="Tagatose/fructose_Pkinase"/>
</dbReference>
<dbReference type="STRING" id="688269.Theth_1239"/>
<evidence type="ECO:0000256" key="2">
    <source>
        <dbReference type="ARBA" id="ARBA00022679"/>
    </source>
</evidence>
<dbReference type="HOGENOM" id="CLU_050013_0_2_0"/>
<dbReference type="OrthoDB" id="9801219at2"/>
<organism evidence="8 9">
    <name type="scientific">Pseudothermotoga thermarum DSM 5069</name>
    <dbReference type="NCBI Taxonomy" id="688269"/>
    <lineage>
        <taxon>Bacteria</taxon>
        <taxon>Thermotogati</taxon>
        <taxon>Thermotogota</taxon>
        <taxon>Thermotogae</taxon>
        <taxon>Thermotogales</taxon>
        <taxon>Thermotogaceae</taxon>
        <taxon>Pseudothermotoga</taxon>
    </lineage>
</organism>
<evidence type="ECO:0000256" key="5">
    <source>
        <dbReference type="ARBA" id="ARBA00022840"/>
    </source>
</evidence>
<evidence type="ECO:0000256" key="1">
    <source>
        <dbReference type="ARBA" id="ARBA00010688"/>
    </source>
</evidence>
<dbReference type="Pfam" id="PF00294">
    <property type="entry name" value="PfkB"/>
    <property type="match status" value="1"/>
</dbReference>
<dbReference type="Gene3D" id="2.20.150.10">
    <property type="entry name" value="putative 5-dehydro-2- deoxygluconokinase"/>
    <property type="match status" value="1"/>
</dbReference>
<dbReference type="CDD" id="cd01164">
    <property type="entry name" value="FruK_PfkB_like"/>
    <property type="match status" value="1"/>
</dbReference>
<dbReference type="Proteomes" id="UP000006804">
    <property type="component" value="Chromosome"/>
</dbReference>
<dbReference type="SUPFAM" id="SSF53613">
    <property type="entry name" value="Ribokinase-like"/>
    <property type="match status" value="1"/>
</dbReference>
<dbReference type="KEGG" id="tta:Theth_1239"/>
<accession>F7YUB2</accession>
<dbReference type="eggNOG" id="COG1105">
    <property type="taxonomic scope" value="Bacteria"/>
</dbReference>
<sequence>MKVVTVTLNPALDREFVVKNFCVGSLHRISSHNLVRMSPGGKGINVSIALAKLRVKSVAIGILGGYIGKVLLSELNKISPLISTSFVHIEQDTRENIVIVDPENHTMTAINSPGPLADQNAVDLLLKRYKIYLSNCDTVVLSGTAMPGIGLDIYGIMTKMAKEANKVVFSEITDDYIKPTLDVYPPDVIKPDVRDRAVVLGKQLKSLEDHVEAAKELVKMGCKVVVLSYEIKNDIVATKDGVWLISPTVEVDLANLLGAGDAYVAAMVYKKLVEPKSDPIDMAKFGYAAALAKTRKPAKEMPEYSEIAACLKDCKIEKIG</sequence>
<evidence type="ECO:0000256" key="4">
    <source>
        <dbReference type="ARBA" id="ARBA00022777"/>
    </source>
</evidence>
<evidence type="ECO:0000256" key="3">
    <source>
        <dbReference type="ARBA" id="ARBA00022741"/>
    </source>
</evidence>
<gene>
    <name evidence="8" type="ORF">Theth_1239</name>
</gene>
<protein>
    <submittedName>
        <fullName evidence="8">PfkB domain protein</fullName>
    </submittedName>
</protein>
<dbReference type="GO" id="GO:0005524">
    <property type="term" value="F:ATP binding"/>
    <property type="evidence" value="ECO:0007669"/>
    <property type="project" value="UniProtKB-KW"/>
</dbReference>